<proteinExistence type="predicted"/>
<organism evidence="1 2">
    <name type="scientific">Sesamum alatum</name>
    <dbReference type="NCBI Taxonomy" id="300844"/>
    <lineage>
        <taxon>Eukaryota</taxon>
        <taxon>Viridiplantae</taxon>
        <taxon>Streptophyta</taxon>
        <taxon>Embryophyta</taxon>
        <taxon>Tracheophyta</taxon>
        <taxon>Spermatophyta</taxon>
        <taxon>Magnoliopsida</taxon>
        <taxon>eudicotyledons</taxon>
        <taxon>Gunneridae</taxon>
        <taxon>Pentapetalae</taxon>
        <taxon>asterids</taxon>
        <taxon>lamiids</taxon>
        <taxon>Lamiales</taxon>
        <taxon>Pedaliaceae</taxon>
        <taxon>Sesamum</taxon>
    </lineage>
</organism>
<name>A0AAE2CI24_9LAMI</name>
<sequence length="122" mass="14097">MVILSSFPLSVGPIIIAFEVDREEELTRLNRSLHLTEDEADGAEFPSDVWSENIEDEGYYLVGHLLSTKPTHFEFLKEMLWTIMNLIKGMDFRAIEDGIYLFRFNHIIDNALWIVAHGTLKV</sequence>
<dbReference type="Proteomes" id="UP001293254">
    <property type="component" value="Unassembled WGS sequence"/>
</dbReference>
<evidence type="ECO:0000313" key="1">
    <source>
        <dbReference type="EMBL" id="KAK4422927.1"/>
    </source>
</evidence>
<protein>
    <submittedName>
        <fullName evidence="1">Uncharacterized protein</fullName>
    </submittedName>
</protein>
<reference evidence="1" key="1">
    <citation type="submission" date="2020-06" db="EMBL/GenBank/DDBJ databases">
        <authorList>
            <person name="Li T."/>
            <person name="Hu X."/>
            <person name="Zhang T."/>
            <person name="Song X."/>
            <person name="Zhang H."/>
            <person name="Dai N."/>
            <person name="Sheng W."/>
            <person name="Hou X."/>
            <person name="Wei L."/>
        </authorList>
    </citation>
    <scope>NUCLEOTIDE SEQUENCE</scope>
    <source>
        <strain evidence="1">3651</strain>
        <tissue evidence="1">Leaf</tissue>
    </source>
</reference>
<evidence type="ECO:0000313" key="2">
    <source>
        <dbReference type="Proteomes" id="UP001293254"/>
    </source>
</evidence>
<comment type="caution">
    <text evidence="1">The sequence shown here is derived from an EMBL/GenBank/DDBJ whole genome shotgun (WGS) entry which is preliminary data.</text>
</comment>
<dbReference type="EMBL" id="JACGWO010000007">
    <property type="protein sequence ID" value="KAK4422927.1"/>
    <property type="molecule type" value="Genomic_DNA"/>
</dbReference>
<gene>
    <name evidence="1" type="ORF">Salat_1875300</name>
</gene>
<reference evidence="1" key="2">
    <citation type="journal article" date="2024" name="Plant">
        <title>Genomic evolution and insights into agronomic trait innovations of Sesamum species.</title>
        <authorList>
            <person name="Miao H."/>
            <person name="Wang L."/>
            <person name="Qu L."/>
            <person name="Liu H."/>
            <person name="Sun Y."/>
            <person name="Le M."/>
            <person name="Wang Q."/>
            <person name="Wei S."/>
            <person name="Zheng Y."/>
            <person name="Lin W."/>
            <person name="Duan Y."/>
            <person name="Cao H."/>
            <person name="Xiong S."/>
            <person name="Wang X."/>
            <person name="Wei L."/>
            <person name="Li C."/>
            <person name="Ma Q."/>
            <person name="Ju M."/>
            <person name="Zhao R."/>
            <person name="Li G."/>
            <person name="Mu C."/>
            <person name="Tian Q."/>
            <person name="Mei H."/>
            <person name="Zhang T."/>
            <person name="Gao T."/>
            <person name="Zhang H."/>
        </authorList>
    </citation>
    <scope>NUCLEOTIDE SEQUENCE</scope>
    <source>
        <strain evidence="1">3651</strain>
    </source>
</reference>
<dbReference type="AlphaFoldDB" id="A0AAE2CI24"/>
<keyword evidence="2" id="KW-1185">Reference proteome</keyword>
<accession>A0AAE2CI24</accession>